<sequence>MGLKFVQWQINVSVHETTGQSPFKVTFGEEPRIGLESYVLPKSLVAAAKTEEEIEEFLTSQEANDED</sequence>
<dbReference type="GO" id="GO:0003676">
    <property type="term" value="F:nucleic acid binding"/>
    <property type="evidence" value="ECO:0007669"/>
    <property type="project" value="InterPro"/>
</dbReference>
<dbReference type="EMBL" id="JYDQ01005195">
    <property type="protein sequence ID" value="KRX85936.1"/>
    <property type="molecule type" value="Genomic_DNA"/>
</dbReference>
<name>A0A0V0XD07_9BILA</name>
<proteinExistence type="predicted"/>
<dbReference type="Proteomes" id="UP000054783">
    <property type="component" value="Unassembled WGS sequence"/>
</dbReference>
<evidence type="ECO:0000313" key="2">
    <source>
        <dbReference type="Proteomes" id="UP000054783"/>
    </source>
</evidence>
<keyword evidence="2" id="KW-1185">Reference proteome</keyword>
<protein>
    <submittedName>
        <fullName evidence="1">Uncharacterized protein</fullName>
    </submittedName>
</protein>
<gene>
    <name evidence="1" type="ORF">T12_8658</name>
</gene>
<dbReference type="AlphaFoldDB" id="A0A0V0XD07"/>
<accession>A0A0V0XD07</accession>
<dbReference type="OrthoDB" id="5853607at2759"/>
<evidence type="ECO:0000313" key="1">
    <source>
        <dbReference type="EMBL" id="KRX85936.1"/>
    </source>
</evidence>
<comment type="caution">
    <text evidence="1">The sequence shown here is derived from an EMBL/GenBank/DDBJ whole genome shotgun (WGS) entry which is preliminary data.</text>
</comment>
<dbReference type="InterPro" id="IPR036397">
    <property type="entry name" value="RNaseH_sf"/>
</dbReference>
<organism evidence="1 2">
    <name type="scientific">Trichinella patagoniensis</name>
    <dbReference type="NCBI Taxonomy" id="990121"/>
    <lineage>
        <taxon>Eukaryota</taxon>
        <taxon>Metazoa</taxon>
        <taxon>Ecdysozoa</taxon>
        <taxon>Nematoda</taxon>
        <taxon>Enoplea</taxon>
        <taxon>Dorylaimia</taxon>
        <taxon>Trichinellida</taxon>
        <taxon>Trichinellidae</taxon>
        <taxon>Trichinella</taxon>
    </lineage>
</organism>
<feature type="non-terminal residue" evidence="1">
    <location>
        <position position="67"/>
    </location>
</feature>
<reference evidence="1 2" key="1">
    <citation type="submission" date="2015-01" db="EMBL/GenBank/DDBJ databases">
        <title>Evolution of Trichinella species and genotypes.</title>
        <authorList>
            <person name="Korhonen P.K."/>
            <person name="Edoardo P."/>
            <person name="Giuseppe L.R."/>
            <person name="Gasser R.B."/>
        </authorList>
    </citation>
    <scope>NUCLEOTIDE SEQUENCE [LARGE SCALE GENOMIC DNA]</scope>
    <source>
        <strain evidence="1">ISS2496</strain>
    </source>
</reference>
<dbReference type="Gene3D" id="3.30.420.10">
    <property type="entry name" value="Ribonuclease H-like superfamily/Ribonuclease H"/>
    <property type="match status" value="1"/>
</dbReference>